<evidence type="ECO:0000256" key="4">
    <source>
        <dbReference type="ARBA" id="ARBA00022990"/>
    </source>
</evidence>
<accession>A0AAU9JWV1</accession>
<evidence type="ECO:0000259" key="6">
    <source>
        <dbReference type="PROSITE" id="PS50222"/>
    </source>
</evidence>
<dbReference type="InterPro" id="IPR050230">
    <property type="entry name" value="CALM/Myosin/TropC-like"/>
</dbReference>
<dbReference type="PROSITE" id="PS50222">
    <property type="entry name" value="EF_HAND_2"/>
    <property type="match status" value="1"/>
</dbReference>
<organism evidence="7 8">
    <name type="scientific">Blepharisma stoltei</name>
    <dbReference type="NCBI Taxonomy" id="1481888"/>
    <lineage>
        <taxon>Eukaryota</taxon>
        <taxon>Sar</taxon>
        <taxon>Alveolata</taxon>
        <taxon>Ciliophora</taxon>
        <taxon>Postciliodesmatophora</taxon>
        <taxon>Heterotrichea</taxon>
        <taxon>Heterotrichida</taxon>
        <taxon>Blepharismidae</taxon>
        <taxon>Blepharisma</taxon>
    </lineage>
</organism>
<keyword evidence="4" id="KW-0007">Acetylation</keyword>
<evidence type="ECO:0000256" key="3">
    <source>
        <dbReference type="ARBA" id="ARBA00022737"/>
    </source>
</evidence>
<keyword evidence="8" id="KW-1185">Reference proteome</keyword>
<evidence type="ECO:0000313" key="8">
    <source>
        <dbReference type="Proteomes" id="UP001162131"/>
    </source>
</evidence>
<dbReference type="GO" id="GO:0016460">
    <property type="term" value="C:myosin II complex"/>
    <property type="evidence" value="ECO:0007669"/>
    <property type="project" value="TreeGrafter"/>
</dbReference>
<protein>
    <recommendedName>
        <fullName evidence="1">Calmodulin</fullName>
    </recommendedName>
</protein>
<feature type="region of interest" description="Disordered" evidence="5">
    <location>
        <begin position="1"/>
        <end position="21"/>
    </location>
</feature>
<keyword evidence="2" id="KW-0479">Metal-binding</keyword>
<keyword evidence="3" id="KW-0677">Repeat</keyword>
<evidence type="ECO:0000313" key="7">
    <source>
        <dbReference type="EMBL" id="CAG9329017.1"/>
    </source>
</evidence>
<reference evidence="7" key="1">
    <citation type="submission" date="2021-09" db="EMBL/GenBank/DDBJ databases">
        <authorList>
            <consortium name="AG Swart"/>
            <person name="Singh M."/>
            <person name="Singh A."/>
            <person name="Seah K."/>
            <person name="Emmerich C."/>
        </authorList>
    </citation>
    <scope>NUCLEOTIDE SEQUENCE</scope>
    <source>
        <strain evidence="7">ATCC30299</strain>
    </source>
</reference>
<dbReference type="AlphaFoldDB" id="A0AAU9JWV1"/>
<dbReference type="PANTHER" id="PTHR23048">
    <property type="entry name" value="MYOSIN LIGHT CHAIN 1, 3"/>
    <property type="match status" value="1"/>
</dbReference>
<sequence length="172" mass="19760">MIQSTRTLQGQISQRKRGHTNQEAVLPERILNDIRDSFGYFDSENSGTISMSQLKAILQYVGGGKMPRKDLEKIIQEFIGNPLRVELKDVERIATKIWYEGGQEHERRELFRMFDKKDRGSTTMEEIKNVLQSKVVVPVTDEDVEELMGLLGVDMTSPISLWDFAKLETLLL</sequence>
<evidence type="ECO:0000256" key="1">
    <source>
        <dbReference type="ARBA" id="ARBA00020786"/>
    </source>
</evidence>
<feature type="domain" description="EF-hand" evidence="6">
    <location>
        <begin position="29"/>
        <end position="64"/>
    </location>
</feature>
<dbReference type="InterPro" id="IPR011992">
    <property type="entry name" value="EF-hand-dom_pair"/>
</dbReference>
<dbReference type="GO" id="GO:0005509">
    <property type="term" value="F:calcium ion binding"/>
    <property type="evidence" value="ECO:0007669"/>
    <property type="project" value="InterPro"/>
</dbReference>
<dbReference type="InterPro" id="IPR002048">
    <property type="entry name" value="EF_hand_dom"/>
</dbReference>
<dbReference type="Proteomes" id="UP001162131">
    <property type="component" value="Unassembled WGS sequence"/>
</dbReference>
<evidence type="ECO:0000256" key="5">
    <source>
        <dbReference type="SAM" id="MobiDB-lite"/>
    </source>
</evidence>
<feature type="compositionally biased region" description="Polar residues" evidence="5">
    <location>
        <begin position="1"/>
        <end position="13"/>
    </location>
</feature>
<dbReference type="Gene3D" id="1.10.238.10">
    <property type="entry name" value="EF-hand"/>
    <property type="match status" value="2"/>
</dbReference>
<dbReference type="PANTHER" id="PTHR23048:SF0">
    <property type="entry name" value="CALMODULIN LIKE 3"/>
    <property type="match status" value="1"/>
</dbReference>
<gene>
    <name evidence="7" type="ORF">BSTOLATCC_MIC47853</name>
</gene>
<evidence type="ECO:0000256" key="2">
    <source>
        <dbReference type="ARBA" id="ARBA00022723"/>
    </source>
</evidence>
<dbReference type="SUPFAM" id="SSF47473">
    <property type="entry name" value="EF-hand"/>
    <property type="match status" value="1"/>
</dbReference>
<dbReference type="EMBL" id="CAJZBQ010000047">
    <property type="protein sequence ID" value="CAG9329017.1"/>
    <property type="molecule type" value="Genomic_DNA"/>
</dbReference>
<proteinExistence type="predicted"/>
<name>A0AAU9JWV1_9CILI</name>
<comment type="caution">
    <text evidence="7">The sequence shown here is derived from an EMBL/GenBank/DDBJ whole genome shotgun (WGS) entry which is preliminary data.</text>
</comment>